<feature type="transmembrane region" description="Helical" evidence="7">
    <location>
        <begin position="430"/>
        <end position="447"/>
    </location>
</feature>
<feature type="transmembrane region" description="Helical" evidence="7">
    <location>
        <begin position="309"/>
        <end position="327"/>
    </location>
</feature>
<evidence type="ECO:0000313" key="10">
    <source>
        <dbReference type="Proteomes" id="UP000625527"/>
    </source>
</evidence>
<organism evidence="9 10">
    <name type="scientific">Myceligenerans pegani</name>
    <dbReference type="NCBI Taxonomy" id="2776917"/>
    <lineage>
        <taxon>Bacteria</taxon>
        <taxon>Bacillati</taxon>
        <taxon>Actinomycetota</taxon>
        <taxon>Actinomycetes</taxon>
        <taxon>Micrococcales</taxon>
        <taxon>Promicromonosporaceae</taxon>
        <taxon>Myceligenerans</taxon>
    </lineage>
</organism>
<keyword evidence="10" id="KW-1185">Reference proteome</keyword>
<keyword evidence="5 7" id="KW-0472">Membrane</keyword>
<comment type="caution">
    <text evidence="9">The sequence shown here is derived from an EMBL/GenBank/DDBJ whole genome shotgun (WGS) entry which is preliminary data.</text>
</comment>
<feature type="region of interest" description="Disordered" evidence="6">
    <location>
        <begin position="451"/>
        <end position="474"/>
    </location>
</feature>
<dbReference type="PANTHER" id="PTHR42718">
    <property type="entry name" value="MAJOR FACILITATOR SUPERFAMILY MULTIDRUG TRANSPORTER MFSC"/>
    <property type="match status" value="1"/>
</dbReference>
<feature type="transmembrane region" description="Helical" evidence="7">
    <location>
        <begin position="209"/>
        <end position="230"/>
    </location>
</feature>
<feature type="transmembrane region" description="Helical" evidence="7">
    <location>
        <begin position="44"/>
        <end position="66"/>
    </location>
</feature>
<evidence type="ECO:0000256" key="5">
    <source>
        <dbReference type="ARBA" id="ARBA00023136"/>
    </source>
</evidence>
<reference evidence="9 10" key="1">
    <citation type="submission" date="2020-10" db="EMBL/GenBank/DDBJ databases">
        <title>Myceligenerans pegani sp. nov., an endophytic actinomycete isolated from Peganum harmala L. in Xinjiang, China.</title>
        <authorList>
            <person name="Xin L."/>
        </authorList>
    </citation>
    <scope>NUCLEOTIDE SEQUENCE [LARGE SCALE GENOMIC DNA]</scope>
    <source>
        <strain evidence="9 10">TRM65318</strain>
    </source>
</reference>
<evidence type="ECO:0000313" key="9">
    <source>
        <dbReference type="EMBL" id="MBE1876074.1"/>
    </source>
</evidence>
<keyword evidence="3 7" id="KW-0812">Transmembrane</keyword>
<feature type="compositionally biased region" description="Basic and acidic residues" evidence="6">
    <location>
        <begin position="465"/>
        <end position="474"/>
    </location>
</feature>
<dbReference type="Proteomes" id="UP000625527">
    <property type="component" value="Unassembled WGS sequence"/>
</dbReference>
<keyword evidence="4 7" id="KW-1133">Transmembrane helix</keyword>
<dbReference type="SUPFAM" id="SSF103473">
    <property type="entry name" value="MFS general substrate transporter"/>
    <property type="match status" value="1"/>
</dbReference>
<feature type="transmembrane region" description="Helical" evidence="7">
    <location>
        <begin position="406"/>
        <end position="424"/>
    </location>
</feature>
<evidence type="ECO:0000256" key="1">
    <source>
        <dbReference type="ARBA" id="ARBA00004651"/>
    </source>
</evidence>
<dbReference type="InterPro" id="IPR011701">
    <property type="entry name" value="MFS"/>
</dbReference>
<evidence type="ECO:0000256" key="2">
    <source>
        <dbReference type="ARBA" id="ARBA00022448"/>
    </source>
</evidence>
<feature type="transmembrane region" description="Helical" evidence="7">
    <location>
        <begin position="236"/>
        <end position="254"/>
    </location>
</feature>
<evidence type="ECO:0000256" key="6">
    <source>
        <dbReference type="SAM" id="MobiDB-lite"/>
    </source>
</evidence>
<dbReference type="EMBL" id="JADAQT010000078">
    <property type="protein sequence ID" value="MBE1876074.1"/>
    <property type="molecule type" value="Genomic_DNA"/>
</dbReference>
<gene>
    <name evidence="9" type="ORF">IHE71_10185</name>
</gene>
<feature type="transmembrane region" description="Helical" evidence="7">
    <location>
        <begin position="275"/>
        <end position="297"/>
    </location>
</feature>
<name>A0ABR9MXF4_9MICO</name>
<dbReference type="Gene3D" id="1.20.1250.20">
    <property type="entry name" value="MFS general substrate transporter like domains"/>
    <property type="match status" value="2"/>
</dbReference>
<dbReference type="RefSeq" id="WP_192862641.1">
    <property type="nucleotide sequence ID" value="NZ_JADAQT010000078.1"/>
</dbReference>
<dbReference type="PANTHER" id="PTHR42718:SF9">
    <property type="entry name" value="MAJOR FACILITATOR SUPERFAMILY MULTIDRUG TRANSPORTER MFSC"/>
    <property type="match status" value="1"/>
</dbReference>
<accession>A0ABR9MXF4</accession>
<feature type="transmembrane region" description="Helical" evidence="7">
    <location>
        <begin position="102"/>
        <end position="120"/>
    </location>
</feature>
<evidence type="ECO:0000256" key="4">
    <source>
        <dbReference type="ARBA" id="ARBA00022989"/>
    </source>
</evidence>
<feature type="domain" description="Major facilitator superfamily (MFS) profile" evidence="8">
    <location>
        <begin position="12"/>
        <end position="454"/>
    </location>
</feature>
<dbReference type="InterPro" id="IPR036259">
    <property type="entry name" value="MFS_trans_sf"/>
</dbReference>
<feature type="transmembrane region" description="Helical" evidence="7">
    <location>
        <begin position="169"/>
        <end position="189"/>
    </location>
</feature>
<feature type="transmembrane region" description="Helical" evidence="7">
    <location>
        <begin position="334"/>
        <end position="354"/>
    </location>
</feature>
<evidence type="ECO:0000259" key="8">
    <source>
        <dbReference type="PROSITE" id="PS50850"/>
    </source>
</evidence>
<keyword evidence="2" id="KW-0813">Transport</keyword>
<proteinExistence type="predicted"/>
<evidence type="ECO:0000256" key="7">
    <source>
        <dbReference type="SAM" id="Phobius"/>
    </source>
</evidence>
<sequence>MNRPADGFGARFALPLVLGPALNSINTTMISVALVPIADATGTSVSQVVLLVAGLYLASAVAQPVMGKLVDLYGPRKIYVTGMALAALAGLVPLFAPTFAGALVSRIVVGVGTSAAYPAAMASIRVQATRVGREPPRELFSALSVSSLTSAAVGPVLGGVLVAGFGWPAIFVVNAPYGVAAIAFALRWLPGDRDRPRVADGGAGGRGSLDVSGLVLFAVAVGTALVFALGLWPGRYWLPAVTAVAVAALVFWERRHPEPFLDVRTLTARPALVRTYARLFLVYSCMYLVIYGMTQWLQATAGYTADAAGWMQLPAVVLAGVAAALVSRGRGIRLPLLLAAAIPAAGGLLLTTLSHDSPTWVILAAIALFGPPQGLAAVSNQVALYRQAPDRQMGVSAGMSRTAVQLGAIAASSVIGPLFGRGATDADLHVVGWIITALAAAALLLTATDPALRRGRPPGDPPVPPDHDPRRSPR</sequence>
<evidence type="ECO:0000256" key="3">
    <source>
        <dbReference type="ARBA" id="ARBA00022692"/>
    </source>
</evidence>
<feature type="transmembrane region" description="Helical" evidence="7">
    <location>
        <begin position="360"/>
        <end position="385"/>
    </location>
</feature>
<comment type="subcellular location">
    <subcellularLocation>
        <location evidence="1">Cell membrane</location>
        <topology evidence="1">Multi-pass membrane protein</topology>
    </subcellularLocation>
</comment>
<dbReference type="Pfam" id="PF07690">
    <property type="entry name" value="MFS_1"/>
    <property type="match status" value="2"/>
</dbReference>
<dbReference type="InterPro" id="IPR020846">
    <property type="entry name" value="MFS_dom"/>
</dbReference>
<protein>
    <submittedName>
        <fullName evidence="9">MFS transporter</fullName>
    </submittedName>
</protein>
<feature type="transmembrane region" description="Helical" evidence="7">
    <location>
        <begin position="78"/>
        <end position="96"/>
    </location>
</feature>
<feature type="transmembrane region" description="Helical" evidence="7">
    <location>
        <begin position="12"/>
        <end position="38"/>
    </location>
</feature>
<dbReference type="PROSITE" id="PS50850">
    <property type="entry name" value="MFS"/>
    <property type="match status" value="1"/>
</dbReference>
<feature type="transmembrane region" description="Helical" evidence="7">
    <location>
        <begin position="140"/>
        <end position="163"/>
    </location>
</feature>